<evidence type="ECO:0000313" key="9">
    <source>
        <dbReference type="Proteomes" id="UP000001116"/>
    </source>
</evidence>
<dbReference type="Proteomes" id="UP000001116">
    <property type="component" value="Chromosome"/>
</dbReference>
<accession>A6WAX6</accession>
<dbReference type="InterPro" id="IPR004680">
    <property type="entry name" value="Cit_transptr-like_dom"/>
</dbReference>
<evidence type="ECO:0000259" key="7">
    <source>
        <dbReference type="Pfam" id="PF03600"/>
    </source>
</evidence>
<keyword evidence="2" id="KW-0813">Transport</keyword>
<feature type="transmembrane region" description="Helical" evidence="6">
    <location>
        <begin position="328"/>
        <end position="348"/>
    </location>
</feature>
<keyword evidence="3 6" id="KW-0812">Transmembrane</keyword>
<dbReference type="EMBL" id="CP000750">
    <property type="protein sequence ID" value="ABS03965.1"/>
    <property type="molecule type" value="Genomic_DNA"/>
</dbReference>
<dbReference type="GO" id="GO:0055085">
    <property type="term" value="P:transmembrane transport"/>
    <property type="evidence" value="ECO:0007669"/>
    <property type="project" value="InterPro"/>
</dbReference>
<proteinExistence type="predicted"/>
<evidence type="ECO:0000256" key="6">
    <source>
        <dbReference type="SAM" id="Phobius"/>
    </source>
</evidence>
<evidence type="ECO:0000313" key="8">
    <source>
        <dbReference type="EMBL" id="ABS03965.1"/>
    </source>
</evidence>
<feature type="transmembrane region" description="Helical" evidence="6">
    <location>
        <begin position="174"/>
        <end position="198"/>
    </location>
</feature>
<keyword evidence="4 6" id="KW-1133">Transmembrane helix</keyword>
<evidence type="ECO:0000256" key="1">
    <source>
        <dbReference type="ARBA" id="ARBA00004141"/>
    </source>
</evidence>
<evidence type="ECO:0000256" key="5">
    <source>
        <dbReference type="ARBA" id="ARBA00023136"/>
    </source>
</evidence>
<feature type="transmembrane region" description="Helical" evidence="6">
    <location>
        <begin position="299"/>
        <end position="316"/>
    </location>
</feature>
<feature type="transmembrane region" description="Helical" evidence="6">
    <location>
        <begin position="454"/>
        <end position="476"/>
    </location>
</feature>
<dbReference type="eggNOG" id="COG2851">
    <property type="taxonomic scope" value="Bacteria"/>
</dbReference>
<feature type="transmembrane region" description="Helical" evidence="6">
    <location>
        <begin position="423"/>
        <end position="442"/>
    </location>
</feature>
<feature type="transmembrane region" description="Helical" evidence="6">
    <location>
        <begin position="137"/>
        <end position="154"/>
    </location>
</feature>
<dbReference type="STRING" id="266940.Krad_2489"/>
<evidence type="ECO:0000256" key="4">
    <source>
        <dbReference type="ARBA" id="ARBA00022989"/>
    </source>
</evidence>
<feature type="transmembrane region" description="Helical" evidence="6">
    <location>
        <begin position="21"/>
        <end position="40"/>
    </location>
</feature>
<dbReference type="Pfam" id="PF03600">
    <property type="entry name" value="CitMHS"/>
    <property type="match status" value="1"/>
</dbReference>
<dbReference type="AlphaFoldDB" id="A6WAX6"/>
<reference evidence="9" key="1">
    <citation type="journal article" date="2008" name="PLoS ONE">
        <title>Survival in nuclear waste, extreme resistance, and potential applications gleaned from the genome sequence of Kineococcus radiotolerans SRS30216.</title>
        <authorList>
            <person name="Bagwell C.E."/>
            <person name="Bhat S."/>
            <person name="Hawkins G.M."/>
            <person name="Smith B.W."/>
            <person name="Biswas T."/>
            <person name="Hoover T.R."/>
            <person name="Saunders E."/>
            <person name="Han C.S."/>
            <person name="Tsodikov O.V."/>
            <person name="Shimkets L.J."/>
        </authorList>
    </citation>
    <scope>NUCLEOTIDE SEQUENCE [LARGE SCALE GENOMIC DNA]</scope>
    <source>
        <strain evidence="9">ATCC BAA-149 / DSM 14245 / SRS30216</strain>
    </source>
</reference>
<feature type="transmembrane region" description="Helical" evidence="6">
    <location>
        <begin position="393"/>
        <end position="411"/>
    </location>
</feature>
<comment type="subcellular location">
    <subcellularLocation>
        <location evidence="1">Membrane</location>
        <topology evidence="1">Multi-pass membrane protein</topology>
    </subcellularLocation>
</comment>
<feature type="domain" description="Citrate transporter-like" evidence="7">
    <location>
        <begin position="13"/>
        <end position="422"/>
    </location>
</feature>
<organism evidence="8 9">
    <name type="scientific">Kineococcus radiotolerans (strain ATCC BAA-149 / DSM 14245 / SRS30216)</name>
    <dbReference type="NCBI Taxonomy" id="266940"/>
    <lineage>
        <taxon>Bacteria</taxon>
        <taxon>Bacillati</taxon>
        <taxon>Actinomycetota</taxon>
        <taxon>Actinomycetes</taxon>
        <taxon>Kineosporiales</taxon>
        <taxon>Kineosporiaceae</taxon>
        <taxon>Kineococcus</taxon>
    </lineage>
</organism>
<protein>
    <submittedName>
        <fullName evidence="8">Citrate/H+ symporter, CitMHS family</fullName>
    </submittedName>
</protein>
<feature type="transmembrane region" description="Helical" evidence="6">
    <location>
        <begin position="368"/>
        <end position="386"/>
    </location>
</feature>
<sequence length="478" mass="49324">MLAVLGFATLISFMIVVMRRWATAFVAIIAAPIVFALIAGRGLDLPDMMEAGLETTAPTAALLLFAVLYFGLMMDLKLFDPLTNFILRISKGDPLRISVGTAVVALAVALDGDGTTTYMIVCSAFIPLYRRLGMNPLIIAVLATMSLGLISGSTPWGGAATRAISVMHLDAGDYFVPLIPSLALTSVFILLVAVVLGLRERRRVDADLIVELAAEIRAGSRSGGSSGSGGVATMLGGGAHSAAAAAAAGIGAGDGSTMAAGAAAGAGTATGGIGWRYWFNLVLTVTLLVLLVLDLAPLVILFMVAFVIALLVNVPTRHEQGELIKTHGANAVPVVILVLAAGIFTGILSETGMISAMANSLLSVVPDSLGGLVPLFTALISIPLGFFMSNDAFFFGILPVLAESASTYGIHPMEIARAGVVGQMAHMIGPASAPLWVLLGLLKKELGDFQRFAIGWVVVVSLIFAGFCVLTGAISVSL</sequence>
<dbReference type="KEGG" id="kra:Krad_2489"/>
<dbReference type="HOGENOM" id="CLU_044454_0_1_11"/>
<evidence type="ECO:0000256" key="3">
    <source>
        <dbReference type="ARBA" id="ARBA00022692"/>
    </source>
</evidence>
<keyword evidence="9" id="KW-1185">Reference proteome</keyword>
<name>A6WAX6_KINRD</name>
<feature type="transmembrane region" description="Helical" evidence="6">
    <location>
        <begin position="60"/>
        <end position="79"/>
    </location>
</feature>
<evidence type="ECO:0000256" key="2">
    <source>
        <dbReference type="ARBA" id="ARBA00022448"/>
    </source>
</evidence>
<dbReference type="GO" id="GO:0016020">
    <property type="term" value="C:membrane"/>
    <property type="evidence" value="ECO:0007669"/>
    <property type="project" value="UniProtKB-SubCell"/>
</dbReference>
<keyword evidence="5 6" id="KW-0472">Membrane</keyword>
<gene>
    <name evidence="8" type="ordered locus">Krad_2489</name>
</gene>